<reference evidence="2 3" key="1">
    <citation type="submission" date="2021-03" db="EMBL/GenBank/DDBJ databases">
        <title>Fibrella sp. HMF5036 genome sequencing and assembly.</title>
        <authorList>
            <person name="Kang H."/>
            <person name="Kim H."/>
            <person name="Bae S."/>
            <person name="Joh K."/>
        </authorList>
    </citation>
    <scope>NUCLEOTIDE SEQUENCE [LARGE SCALE GENOMIC DNA]</scope>
    <source>
        <strain evidence="2 3">HMF5036</strain>
    </source>
</reference>
<feature type="domain" description="Fumarylacetoacetase-like C-terminal" evidence="1">
    <location>
        <begin position="109"/>
        <end position="325"/>
    </location>
</feature>
<evidence type="ECO:0000313" key="3">
    <source>
        <dbReference type="Proteomes" id="UP000664795"/>
    </source>
</evidence>
<dbReference type="InterPro" id="IPR036663">
    <property type="entry name" value="Fumarylacetoacetase_C_sf"/>
</dbReference>
<dbReference type="Gene3D" id="3.90.850.10">
    <property type="entry name" value="Fumarylacetoacetase-like, C-terminal domain"/>
    <property type="match status" value="1"/>
</dbReference>
<dbReference type="PANTHER" id="PTHR43211">
    <property type="entry name" value="FUMARYLACETOACETATE HYDROLASE"/>
    <property type="match status" value="1"/>
</dbReference>
<dbReference type="InterPro" id="IPR011234">
    <property type="entry name" value="Fumarylacetoacetase-like_C"/>
</dbReference>
<dbReference type="Pfam" id="PF01557">
    <property type="entry name" value="FAA_hydrolase"/>
    <property type="match status" value="1"/>
</dbReference>
<proteinExistence type="predicted"/>
<keyword evidence="3" id="KW-1185">Reference proteome</keyword>
<dbReference type="SUPFAM" id="SSF56529">
    <property type="entry name" value="FAH"/>
    <property type="match status" value="1"/>
</dbReference>
<dbReference type="AlphaFoldDB" id="A0A939G3Y0"/>
<evidence type="ECO:0000313" key="2">
    <source>
        <dbReference type="EMBL" id="MBO0929792.1"/>
    </source>
</evidence>
<keyword evidence="2" id="KW-0378">Hydrolase</keyword>
<comment type="caution">
    <text evidence="2">The sequence shown here is derived from an EMBL/GenBank/DDBJ whole genome shotgun (WGS) entry which is preliminary data.</text>
</comment>
<protein>
    <submittedName>
        <fullName evidence="2">Fumarylacetoacetate hydrolase family protein</fullName>
    </submittedName>
</protein>
<gene>
    <name evidence="2" type="ORF">J2I48_02255</name>
</gene>
<dbReference type="EMBL" id="JAFMYU010000001">
    <property type="protein sequence ID" value="MBO0929792.1"/>
    <property type="molecule type" value="Genomic_DNA"/>
</dbReference>
<dbReference type="Proteomes" id="UP000664795">
    <property type="component" value="Unassembled WGS sequence"/>
</dbReference>
<name>A0A939G3Y0_9BACT</name>
<evidence type="ECO:0000259" key="1">
    <source>
        <dbReference type="Pfam" id="PF01557"/>
    </source>
</evidence>
<dbReference type="PANTHER" id="PTHR43211:SF1">
    <property type="entry name" value="BLL6422 PROTEIN"/>
    <property type="match status" value="1"/>
</dbReference>
<dbReference type="RefSeq" id="WP_207333738.1">
    <property type="nucleotide sequence ID" value="NZ_JAFMYU010000001.1"/>
</dbReference>
<sequence>MKLVTFQNPDGLARAGWLTNTEDASPGVVDMHLVSGGALPVDMLSFIDGYETYSALIQQNSWQSAAATHLLDAVKLLAPLPNPRSFRDYIGFEMHMLNASRSFGHTIGAAWYEMPIFYFTNHQAIYGPDDDIKRPVTETRMDIELEMACVIGKKGSDIPVGEAHSYIFGYTIFNDWTARAIQKREMEVPLGPHKGKDFANAIGPCIVTADEMEAYRCTITEADFAAPLRFPHGPTDRFDLTMQSRINGVTICEGNYKTAFYNFEQMLARASENGVTLMPGDMLGSGTVGWGSLIENAFSVHRPLEPGDVVELEIEGIGILRNQVV</sequence>
<dbReference type="GO" id="GO:0016787">
    <property type="term" value="F:hydrolase activity"/>
    <property type="evidence" value="ECO:0007669"/>
    <property type="project" value="UniProtKB-KW"/>
</dbReference>
<accession>A0A939G3Y0</accession>
<organism evidence="2 3">
    <name type="scientific">Fibrella aquatilis</name>
    <dbReference type="NCBI Taxonomy" id="2817059"/>
    <lineage>
        <taxon>Bacteria</taxon>
        <taxon>Pseudomonadati</taxon>
        <taxon>Bacteroidota</taxon>
        <taxon>Cytophagia</taxon>
        <taxon>Cytophagales</taxon>
        <taxon>Spirosomataceae</taxon>
        <taxon>Fibrella</taxon>
    </lineage>
</organism>